<dbReference type="AlphaFoldDB" id="A0A7R9PKD9"/>
<organism evidence="1">
    <name type="scientific">Timema genevievae</name>
    <name type="common">Walking stick</name>
    <dbReference type="NCBI Taxonomy" id="629358"/>
    <lineage>
        <taxon>Eukaryota</taxon>
        <taxon>Metazoa</taxon>
        <taxon>Ecdysozoa</taxon>
        <taxon>Arthropoda</taxon>
        <taxon>Hexapoda</taxon>
        <taxon>Insecta</taxon>
        <taxon>Pterygota</taxon>
        <taxon>Neoptera</taxon>
        <taxon>Polyneoptera</taxon>
        <taxon>Phasmatodea</taxon>
        <taxon>Timematodea</taxon>
        <taxon>Timematoidea</taxon>
        <taxon>Timematidae</taxon>
        <taxon>Timema</taxon>
    </lineage>
</organism>
<proteinExistence type="predicted"/>
<name>A0A7R9PKD9_TIMGE</name>
<accession>A0A7R9PKD9</accession>
<reference evidence="1" key="1">
    <citation type="submission" date="2020-11" db="EMBL/GenBank/DDBJ databases">
        <authorList>
            <person name="Tran Van P."/>
        </authorList>
    </citation>
    <scope>NUCLEOTIDE SEQUENCE</scope>
</reference>
<protein>
    <submittedName>
        <fullName evidence="1">Uncharacterized protein</fullName>
    </submittedName>
</protein>
<dbReference type="EMBL" id="OE840558">
    <property type="protein sequence ID" value="CAD7591181.1"/>
    <property type="molecule type" value="Genomic_DNA"/>
</dbReference>
<evidence type="ECO:0000313" key="1">
    <source>
        <dbReference type="EMBL" id="CAD7591181.1"/>
    </source>
</evidence>
<sequence length="80" mass="9084">MMTLDVVNMLYQTKQTLLKLRKISPDLKNKVISTGWEIARDWLLLCSRAPLAHTVSSQQVSRSENKCTIGTYKDSVEQTA</sequence>
<gene>
    <name evidence="1" type="ORF">TGEB3V08_LOCUS4485</name>
</gene>